<dbReference type="OrthoDB" id="120976at2759"/>
<feature type="domain" description="CARD" evidence="7">
    <location>
        <begin position="74"/>
        <end position="141"/>
    </location>
</feature>
<dbReference type="Pfam" id="PF05729">
    <property type="entry name" value="NACHT"/>
    <property type="match status" value="1"/>
</dbReference>
<feature type="domain" description="NACHT" evidence="8">
    <location>
        <begin position="236"/>
        <end position="359"/>
    </location>
</feature>
<dbReference type="GO" id="GO:0005737">
    <property type="term" value="C:cytoplasm"/>
    <property type="evidence" value="ECO:0007669"/>
    <property type="project" value="UniProtKB-SubCell"/>
</dbReference>
<dbReference type="EMBL" id="AMQN01024395">
    <property type="status" value="NOT_ANNOTATED_CDS"/>
    <property type="molecule type" value="Genomic_DNA"/>
</dbReference>
<dbReference type="SUPFAM" id="SSF52047">
    <property type="entry name" value="RNI-like"/>
    <property type="match status" value="1"/>
</dbReference>
<evidence type="ECO:0000259" key="8">
    <source>
        <dbReference type="PROSITE" id="PS50837"/>
    </source>
</evidence>
<dbReference type="Proteomes" id="UP000014760">
    <property type="component" value="Unassembled WGS sequence"/>
</dbReference>
<dbReference type="PROSITE" id="PS50837">
    <property type="entry name" value="NACHT"/>
    <property type="match status" value="1"/>
</dbReference>
<evidence type="ECO:0000256" key="4">
    <source>
        <dbReference type="ARBA" id="ARBA00022741"/>
    </source>
</evidence>
<dbReference type="CDD" id="cd01671">
    <property type="entry name" value="CARD"/>
    <property type="match status" value="1"/>
</dbReference>
<dbReference type="PANTHER" id="PTHR46844:SF1">
    <property type="entry name" value="SLR5058 PROTEIN"/>
    <property type="match status" value="1"/>
</dbReference>
<keyword evidence="3" id="KW-0399">Innate immunity</keyword>
<dbReference type="InterPro" id="IPR007111">
    <property type="entry name" value="NACHT_NTPase"/>
</dbReference>
<dbReference type="Gene3D" id="3.80.10.10">
    <property type="entry name" value="Ribonuclease Inhibitor"/>
    <property type="match status" value="1"/>
</dbReference>
<dbReference type="SUPFAM" id="SSF47986">
    <property type="entry name" value="DEATH domain"/>
    <property type="match status" value="1"/>
</dbReference>
<evidence type="ECO:0000259" key="7">
    <source>
        <dbReference type="PROSITE" id="PS50209"/>
    </source>
</evidence>
<evidence type="ECO:0008006" key="12">
    <source>
        <dbReference type="Google" id="ProtNLM"/>
    </source>
</evidence>
<dbReference type="HOGENOM" id="CLU_009460_2_1_1"/>
<accession>R7UIP5</accession>
<dbReference type="InterPro" id="IPR011029">
    <property type="entry name" value="DEATH-like_dom_sf"/>
</dbReference>
<reference evidence="10" key="3">
    <citation type="submission" date="2015-06" db="UniProtKB">
        <authorList>
            <consortium name="EnsemblMetazoa"/>
        </authorList>
    </citation>
    <scope>IDENTIFICATION</scope>
</reference>
<sequence>MIHSVIFSVRLLNCLPAENEQRCNPELYGDSFFLTLLSKSDTQLDSIYISWVKVANDYVKKFLSTNPRSTSTAKITTKELHGLWSQMLSCNIITKSDKDLIMRDKTPQQQVGALLDHLENRTERDYEAFCECLKRDNQEHVVTDILCSEAQVPASNKSDVRQQLERRYNHLEFIQTAPEWAPKLALDSTIFYISLHLQIDETSTTQKEEFSQDEVFVPHRKQKTRPGMTLEPCNPKRILVEGDPGMGKSTLCRNLAFRWAREKCTGECKYTPCVHSWSLVIYLTAANIQGYDDIETAVRAHLLPRMTIDEVKDALNSNQSTVLFIVDSFDEGNNDNPILRDLIKGHVYANATLLLTSRPHSLKELEMREFESKLSTQGFNNEQKRFSPLNLAIICLLISEGLPSMATRTELYESVTKFLVKKASDRMGRPKEEIEEDIIRPLCRLSFEAYKRNEVCLSNEDLEKDGVNADDVLRSGFLTKEVKVSLIDDRVERLSFSHKTFLEYLAATHLVQIPGDLKDWLKTAAADWQHHYSLKSFFFDLLHGYSLVEASLVMMDIFAFSHEKGVVYNLPGSCLLLNVLRHLKEKTIILAPENENELKEKCRSIIDRTVECSLEPESFCCIEIIFATVSQSGESLNKSMNVVSEAKHVFDYLRNSEKCTNVNLRIECADESVANKSSIPQQGGHHSSFFSYAADRLTSGNIPLASDDDPNDLLRIALEPGFGNDIRGMAFEELKGKKKRTGIKGGLNSFLRAALDKPLTKLKIDSSGSMDIECGKMIVDLCSNSQLKVLYIRSFFVNDYRMQLLSKLSSLGALDELYVNFSMDNMDSHEICLYEQILKKNKMRELEICGHGISNELWSVFLSTIPTMSALKRLKIQDERFDFCSYDIWKSANDQLNLQSFTLRSLSLTSESFDNLCDLLVKWTQLRKLKIKKIEIAGERPKSNHSAKIIAAIAKCEMLEELHLSFVDIIDDVMDQFCEAVTQNYTYLPSHTTNSHRLPQCTVEGRIVRGTATINMDWMEGSLRIRSLLPSSLRRPQSREE</sequence>
<evidence type="ECO:0000313" key="9">
    <source>
        <dbReference type="EMBL" id="ELU03668.1"/>
    </source>
</evidence>
<evidence type="ECO:0000313" key="11">
    <source>
        <dbReference type="Proteomes" id="UP000014760"/>
    </source>
</evidence>
<dbReference type="InterPro" id="IPR032675">
    <property type="entry name" value="LRR_dom_sf"/>
</dbReference>
<dbReference type="AlphaFoldDB" id="R7UIP5"/>
<evidence type="ECO:0000256" key="3">
    <source>
        <dbReference type="ARBA" id="ARBA00022588"/>
    </source>
</evidence>
<evidence type="ECO:0000256" key="6">
    <source>
        <dbReference type="ARBA" id="ARBA00022859"/>
    </source>
</evidence>
<keyword evidence="6" id="KW-0391">Immunity</keyword>
<keyword evidence="4" id="KW-0547">Nucleotide-binding</keyword>
<keyword evidence="5" id="KW-0067">ATP-binding</keyword>
<keyword evidence="2" id="KW-0963">Cytoplasm</keyword>
<reference evidence="9 11" key="2">
    <citation type="journal article" date="2013" name="Nature">
        <title>Insights into bilaterian evolution from three spiralian genomes.</title>
        <authorList>
            <person name="Simakov O."/>
            <person name="Marletaz F."/>
            <person name="Cho S.J."/>
            <person name="Edsinger-Gonzales E."/>
            <person name="Havlak P."/>
            <person name="Hellsten U."/>
            <person name="Kuo D.H."/>
            <person name="Larsson T."/>
            <person name="Lv J."/>
            <person name="Arendt D."/>
            <person name="Savage R."/>
            <person name="Osoegawa K."/>
            <person name="de Jong P."/>
            <person name="Grimwood J."/>
            <person name="Chapman J.A."/>
            <person name="Shapiro H."/>
            <person name="Aerts A."/>
            <person name="Otillar R.P."/>
            <person name="Terry A.Y."/>
            <person name="Boore J.L."/>
            <person name="Grigoriev I.V."/>
            <person name="Lindberg D.R."/>
            <person name="Seaver E.C."/>
            <person name="Weisblat D.A."/>
            <person name="Putnam N.H."/>
            <person name="Rokhsar D.S."/>
        </authorList>
    </citation>
    <scope>NUCLEOTIDE SEQUENCE</scope>
    <source>
        <strain evidence="9 11">I ESC-2004</strain>
    </source>
</reference>
<dbReference type="InterPro" id="IPR027417">
    <property type="entry name" value="P-loop_NTPase"/>
</dbReference>
<protein>
    <recommendedName>
        <fullName evidence="12">NACHT domain-containing protein</fullName>
    </recommendedName>
</protein>
<dbReference type="Pfam" id="PF00619">
    <property type="entry name" value="CARD"/>
    <property type="match status" value="1"/>
</dbReference>
<evidence type="ECO:0000256" key="1">
    <source>
        <dbReference type="ARBA" id="ARBA00004496"/>
    </source>
</evidence>
<dbReference type="EnsemblMetazoa" id="CapteT209081">
    <property type="protein sequence ID" value="CapteP209081"/>
    <property type="gene ID" value="CapteG209081"/>
</dbReference>
<dbReference type="GO" id="GO:0045087">
    <property type="term" value="P:innate immune response"/>
    <property type="evidence" value="ECO:0007669"/>
    <property type="project" value="UniProtKB-KW"/>
</dbReference>
<keyword evidence="11" id="KW-1185">Reference proteome</keyword>
<dbReference type="EMBL" id="KB302989">
    <property type="protein sequence ID" value="ELU03668.1"/>
    <property type="molecule type" value="Genomic_DNA"/>
</dbReference>
<dbReference type="Gene3D" id="1.10.533.10">
    <property type="entry name" value="Death Domain, Fas"/>
    <property type="match status" value="1"/>
</dbReference>
<gene>
    <name evidence="9" type="ORF">CAPTEDRAFT_209081</name>
</gene>
<evidence type="ECO:0000313" key="10">
    <source>
        <dbReference type="EnsemblMetazoa" id="CapteP209081"/>
    </source>
</evidence>
<evidence type="ECO:0000256" key="5">
    <source>
        <dbReference type="ARBA" id="ARBA00022840"/>
    </source>
</evidence>
<dbReference type="Gene3D" id="3.40.50.300">
    <property type="entry name" value="P-loop containing nucleotide triphosphate hydrolases"/>
    <property type="match status" value="1"/>
</dbReference>
<dbReference type="InterPro" id="IPR001315">
    <property type="entry name" value="CARD"/>
</dbReference>
<dbReference type="SUPFAM" id="SSF52540">
    <property type="entry name" value="P-loop containing nucleoside triphosphate hydrolases"/>
    <property type="match status" value="1"/>
</dbReference>
<dbReference type="PROSITE" id="PS50209">
    <property type="entry name" value="CARD"/>
    <property type="match status" value="1"/>
</dbReference>
<evidence type="ECO:0000256" key="2">
    <source>
        <dbReference type="ARBA" id="ARBA00022490"/>
    </source>
</evidence>
<dbReference type="PANTHER" id="PTHR46844">
    <property type="entry name" value="SLR5058 PROTEIN"/>
    <property type="match status" value="1"/>
</dbReference>
<comment type="subcellular location">
    <subcellularLocation>
        <location evidence="1">Cytoplasm</location>
    </subcellularLocation>
</comment>
<dbReference type="EMBL" id="AMQN01024393">
    <property type="status" value="NOT_ANNOTATED_CDS"/>
    <property type="molecule type" value="Genomic_DNA"/>
</dbReference>
<name>R7UIP5_CAPTE</name>
<dbReference type="GO" id="GO:0005524">
    <property type="term" value="F:ATP binding"/>
    <property type="evidence" value="ECO:0007669"/>
    <property type="project" value="UniProtKB-KW"/>
</dbReference>
<dbReference type="GO" id="GO:0042981">
    <property type="term" value="P:regulation of apoptotic process"/>
    <property type="evidence" value="ECO:0007669"/>
    <property type="project" value="InterPro"/>
</dbReference>
<proteinExistence type="predicted"/>
<organism evidence="9">
    <name type="scientific">Capitella teleta</name>
    <name type="common">Polychaete worm</name>
    <dbReference type="NCBI Taxonomy" id="283909"/>
    <lineage>
        <taxon>Eukaryota</taxon>
        <taxon>Metazoa</taxon>
        <taxon>Spiralia</taxon>
        <taxon>Lophotrochozoa</taxon>
        <taxon>Annelida</taxon>
        <taxon>Polychaeta</taxon>
        <taxon>Sedentaria</taxon>
        <taxon>Scolecida</taxon>
        <taxon>Capitellidae</taxon>
        <taxon>Capitella</taxon>
    </lineage>
</organism>
<reference evidence="11" key="1">
    <citation type="submission" date="2012-12" db="EMBL/GenBank/DDBJ databases">
        <authorList>
            <person name="Hellsten U."/>
            <person name="Grimwood J."/>
            <person name="Chapman J.A."/>
            <person name="Shapiro H."/>
            <person name="Aerts A."/>
            <person name="Otillar R.P."/>
            <person name="Terry A.Y."/>
            <person name="Boore J.L."/>
            <person name="Simakov O."/>
            <person name="Marletaz F."/>
            <person name="Cho S.-J."/>
            <person name="Edsinger-Gonzales E."/>
            <person name="Havlak P."/>
            <person name="Kuo D.-H."/>
            <person name="Larsson T."/>
            <person name="Lv J."/>
            <person name="Arendt D."/>
            <person name="Savage R."/>
            <person name="Osoegawa K."/>
            <person name="de Jong P."/>
            <person name="Lindberg D.R."/>
            <person name="Seaver E.C."/>
            <person name="Weisblat D.A."/>
            <person name="Putnam N.H."/>
            <person name="Grigoriev I.V."/>
            <person name="Rokhsar D.S."/>
        </authorList>
    </citation>
    <scope>NUCLEOTIDE SEQUENCE</scope>
    <source>
        <strain evidence="11">I ESC-2004</strain>
    </source>
</reference>
<dbReference type="EMBL" id="AMQN01024394">
    <property type="status" value="NOT_ANNOTATED_CDS"/>
    <property type="molecule type" value="Genomic_DNA"/>
</dbReference>